<proteinExistence type="predicted"/>
<dbReference type="Proteomes" id="UP000050761">
    <property type="component" value="Unassembled WGS sequence"/>
</dbReference>
<reference evidence="5" key="2">
    <citation type="submission" date="2019-09" db="UniProtKB">
        <authorList>
            <consortium name="WormBaseParasite"/>
        </authorList>
    </citation>
    <scope>IDENTIFICATION</scope>
</reference>
<dbReference type="Pfam" id="PF18701">
    <property type="entry name" value="DUF5641"/>
    <property type="match status" value="1"/>
</dbReference>
<dbReference type="EMBL" id="UZAH01030892">
    <property type="protein sequence ID" value="VDP12771.1"/>
    <property type="molecule type" value="Genomic_DNA"/>
</dbReference>
<dbReference type="OrthoDB" id="8019190at2759"/>
<dbReference type="PANTHER" id="PTHR47331">
    <property type="entry name" value="PHD-TYPE DOMAIN-CONTAINING PROTEIN"/>
    <property type="match status" value="1"/>
</dbReference>
<accession>A0A183G9V4</accession>
<keyword evidence="4" id="KW-1185">Reference proteome</keyword>
<evidence type="ECO:0000313" key="4">
    <source>
        <dbReference type="Proteomes" id="UP000050761"/>
    </source>
</evidence>
<organism evidence="4 5">
    <name type="scientific">Heligmosomoides polygyrus</name>
    <name type="common">Parasitic roundworm</name>
    <dbReference type="NCBI Taxonomy" id="6339"/>
    <lineage>
        <taxon>Eukaryota</taxon>
        <taxon>Metazoa</taxon>
        <taxon>Ecdysozoa</taxon>
        <taxon>Nematoda</taxon>
        <taxon>Chromadorea</taxon>
        <taxon>Rhabditida</taxon>
        <taxon>Rhabditina</taxon>
        <taxon>Rhabditomorpha</taxon>
        <taxon>Strongyloidea</taxon>
        <taxon>Heligmosomidae</taxon>
        <taxon>Heligmosomoides</taxon>
    </lineage>
</organism>
<dbReference type="AlphaFoldDB" id="A0A183G9V4"/>
<dbReference type="WBParaSite" id="HPBE_0001874801-mRNA-1">
    <property type="protein sequence ID" value="HPBE_0001874801-mRNA-1"/>
    <property type="gene ID" value="HPBE_0001874801"/>
</dbReference>
<evidence type="ECO:0000313" key="3">
    <source>
        <dbReference type="EMBL" id="VDP12771.1"/>
    </source>
</evidence>
<feature type="region of interest" description="Disordered" evidence="1">
    <location>
        <begin position="159"/>
        <end position="185"/>
    </location>
</feature>
<dbReference type="InterPro" id="IPR040676">
    <property type="entry name" value="DUF5641"/>
</dbReference>
<sequence length="185" mass="21261">MSDNAPTFKLGREVLINELQYVAENNMIKDFSTATGFEWKFITPLSSWKGGFYERLFFRDSLHTFWDIWHKECLRALAERNQVRSAKRQCSSRQPKIGDVVIIETDNIGRSHWPLGVVVELRRSLDGAIRSVRVRTSKRHILDRSTNQLIPLEVAAADENSTKVTTPTPPTRIQPPRAAKKTTRQ</sequence>
<evidence type="ECO:0000313" key="5">
    <source>
        <dbReference type="WBParaSite" id="HPBE_0001874801-mRNA-1"/>
    </source>
</evidence>
<reference evidence="3 4" key="1">
    <citation type="submission" date="2018-11" db="EMBL/GenBank/DDBJ databases">
        <authorList>
            <consortium name="Pathogen Informatics"/>
        </authorList>
    </citation>
    <scope>NUCLEOTIDE SEQUENCE [LARGE SCALE GENOMIC DNA]</scope>
</reference>
<dbReference type="PANTHER" id="PTHR47331:SF5">
    <property type="entry name" value="RIBONUCLEASE H"/>
    <property type="match status" value="1"/>
</dbReference>
<evidence type="ECO:0000259" key="2">
    <source>
        <dbReference type="Pfam" id="PF18701"/>
    </source>
</evidence>
<name>A0A183G9V4_HELPZ</name>
<evidence type="ECO:0000256" key="1">
    <source>
        <dbReference type="SAM" id="MobiDB-lite"/>
    </source>
</evidence>
<protein>
    <submittedName>
        <fullName evidence="5">DUF5641 domain-containing protein</fullName>
    </submittedName>
</protein>
<gene>
    <name evidence="3" type="ORF">HPBE_LOCUS18747</name>
</gene>
<feature type="domain" description="DUF5641" evidence="2">
    <location>
        <begin position="62"/>
        <end position="152"/>
    </location>
</feature>
<accession>A0A3P8AQL1</accession>